<comment type="caution">
    <text evidence="10">The sequence shown here is derived from an EMBL/GenBank/DDBJ whole genome shotgun (WGS) entry which is preliminary data.</text>
</comment>
<keyword evidence="7 8" id="KW-0472">Membrane</keyword>
<dbReference type="GO" id="GO:0016020">
    <property type="term" value="C:membrane"/>
    <property type="evidence" value="ECO:0007669"/>
    <property type="project" value="UniProtKB-SubCell"/>
</dbReference>
<evidence type="ECO:0000256" key="7">
    <source>
        <dbReference type="ARBA" id="ARBA00023136"/>
    </source>
</evidence>
<comment type="function">
    <text evidence="1">May be specifically involved in the processing, transport, and/or maturation of the MADH beta-subunit.</text>
</comment>
<evidence type="ECO:0000256" key="6">
    <source>
        <dbReference type="ARBA" id="ARBA00022989"/>
    </source>
</evidence>
<organism evidence="10 11">
    <name type="scientific">Plasticicumulans lactativorans</name>
    <dbReference type="NCBI Taxonomy" id="1133106"/>
    <lineage>
        <taxon>Bacteria</taxon>
        <taxon>Pseudomonadati</taxon>
        <taxon>Pseudomonadota</taxon>
        <taxon>Gammaproteobacteria</taxon>
        <taxon>Candidatus Competibacteraceae</taxon>
        <taxon>Plasticicumulans</taxon>
    </lineage>
</organism>
<evidence type="ECO:0000259" key="9">
    <source>
        <dbReference type="Pfam" id="PF07291"/>
    </source>
</evidence>
<feature type="transmembrane region" description="Helical" evidence="8">
    <location>
        <begin position="6"/>
        <end position="26"/>
    </location>
</feature>
<dbReference type="Proteomes" id="UP000295765">
    <property type="component" value="Unassembled WGS sequence"/>
</dbReference>
<sequence>MNLLDPVPVHAAALSLTVVLAMAAAHKFAAPARFAEQLAAYALLPPALVAPAARALPFLEALLALALLLPATRAAAGIGAAVLLAGYGGAIALNLLRGRRDIDCGCSGPGLERPLSPALLGRNALLAGIGLLAAAEPLARPLAWFDLFVIVAASATLLLLYAAVEGLQANAPRLARLIGR</sequence>
<feature type="transmembrane region" description="Helical" evidence="8">
    <location>
        <begin position="141"/>
        <end position="164"/>
    </location>
</feature>
<evidence type="ECO:0000313" key="11">
    <source>
        <dbReference type="Proteomes" id="UP000295765"/>
    </source>
</evidence>
<proteinExistence type="predicted"/>
<evidence type="ECO:0000256" key="1">
    <source>
        <dbReference type="ARBA" id="ARBA00003475"/>
    </source>
</evidence>
<dbReference type="AlphaFoldDB" id="A0A4R2L8D3"/>
<feature type="transmembrane region" description="Helical" evidence="8">
    <location>
        <begin position="74"/>
        <end position="96"/>
    </location>
</feature>
<evidence type="ECO:0000256" key="8">
    <source>
        <dbReference type="SAM" id="Phobius"/>
    </source>
</evidence>
<evidence type="ECO:0000313" key="10">
    <source>
        <dbReference type="EMBL" id="TCO83826.1"/>
    </source>
</evidence>
<dbReference type="GO" id="GO:0030416">
    <property type="term" value="P:methylamine metabolic process"/>
    <property type="evidence" value="ECO:0007669"/>
    <property type="project" value="InterPro"/>
</dbReference>
<accession>A0A4R2L8D3</accession>
<dbReference type="InterPro" id="IPR009908">
    <property type="entry name" value="Methylamine_util_MauE"/>
</dbReference>
<comment type="subcellular location">
    <subcellularLocation>
        <location evidence="2">Membrane</location>
        <topology evidence="2">Multi-pass membrane protein</topology>
    </subcellularLocation>
</comment>
<dbReference type="UniPathway" id="UPA00895"/>
<feature type="domain" description="Methylamine utilisation protein MauE" evidence="9">
    <location>
        <begin position="9"/>
        <end position="134"/>
    </location>
</feature>
<protein>
    <recommendedName>
        <fullName evidence="4">Methylamine utilization protein MauE</fullName>
    </recommendedName>
</protein>
<keyword evidence="11" id="KW-1185">Reference proteome</keyword>
<keyword evidence="5 8" id="KW-0812">Transmembrane</keyword>
<reference evidence="10 11" key="1">
    <citation type="submission" date="2019-03" db="EMBL/GenBank/DDBJ databases">
        <title>Genomic Encyclopedia of Type Strains, Phase IV (KMG-IV): sequencing the most valuable type-strain genomes for metagenomic binning, comparative biology and taxonomic classification.</title>
        <authorList>
            <person name="Goeker M."/>
        </authorList>
    </citation>
    <scope>NUCLEOTIDE SEQUENCE [LARGE SCALE GENOMIC DNA]</scope>
    <source>
        <strain evidence="10 11">DSM 25287</strain>
    </source>
</reference>
<evidence type="ECO:0000256" key="2">
    <source>
        <dbReference type="ARBA" id="ARBA00004141"/>
    </source>
</evidence>
<evidence type="ECO:0000256" key="3">
    <source>
        <dbReference type="ARBA" id="ARBA00004856"/>
    </source>
</evidence>
<gene>
    <name evidence="10" type="ORF">EV699_101210</name>
</gene>
<evidence type="ECO:0000256" key="5">
    <source>
        <dbReference type="ARBA" id="ARBA00022692"/>
    </source>
</evidence>
<name>A0A4R2L8D3_9GAMM</name>
<evidence type="ECO:0000256" key="4">
    <source>
        <dbReference type="ARBA" id="ARBA00019078"/>
    </source>
</evidence>
<dbReference type="EMBL" id="SLWY01000001">
    <property type="protein sequence ID" value="TCO83826.1"/>
    <property type="molecule type" value="Genomic_DNA"/>
</dbReference>
<keyword evidence="6 8" id="KW-1133">Transmembrane helix</keyword>
<dbReference type="Pfam" id="PF07291">
    <property type="entry name" value="MauE"/>
    <property type="match status" value="1"/>
</dbReference>
<dbReference type="RefSeq" id="WP_132538090.1">
    <property type="nucleotide sequence ID" value="NZ_SLWY01000001.1"/>
</dbReference>
<feature type="transmembrane region" description="Helical" evidence="8">
    <location>
        <begin position="38"/>
        <end position="68"/>
    </location>
</feature>
<comment type="pathway">
    <text evidence="3">One-carbon metabolism; methylamine degradation.</text>
</comment>